<feature type="binding site" description="covalent" evidence="8">
    <location>
        <position position="142"/>
    </location>
    <ligand>
        <name>heme c</name>
        <dbReference type="ChEBI" id="CHEBI:61717"/>
        <label>2</label>
    </ligand>
</feature>
<dbReference type="GO" id="GO:0042597">
    <property type="term" value="C:periplasmic space"/>
    <property type="evidence" value="ECO:0007669"/>
    <property type="project" value="UniProtKB-SubCell"/>
</dbReference>
<dbReference type="PRINTS" id="PR00605">
    <property type="entry name" value="CYTCHROMECIC"/>
</dbReference>
<keyword evidence="3 8" id="KW-0349">Heme</keyword>
<protein>
    <submittedName>
        <fullName evidence="12">Cytochrome c553</fullName>
    </submittedName>
</protein>
<dbReference type="Gene3D" id="1.10.760.10">
    <property type="entry name" value="Cytochrome c-like domain"/>
    <property type="match status" value="2"/>
</dbReference>
<feature type="binding site" description="axial binding residue" evidence="9">
    <location>
        <position position="186"/>
    </location>
    <ligand>
        <name>heme c</name>
        <dbReference type="ChEBI" id="CHEBI:61717"/>
        <label>2</label>
    </ligand>
    <ligandPart>
        <name>Fe</name>
        <dbReference type="ChEBI" id="CHEBI:18248"/>
    </ligandPart>
</feature>
<evidence type="ECO:0000256" key="2">
    <source>
        <dbReference type="ARBA" id="ARBA00022448"/>
    </source>
</evidence>
<evidence type="ECO:0000256" key="8">
    <source>
        <dbReference type="PIRSR" id="PIRSR000005-1"/>
    </source>
</evidence>
<feature type="binding site" description="covalent" evidence="8">
    <location>
        <position position="139"/>
    </location>
    <ligand>
        <name>heme c</name>
        <dbReference type="ChEBI" id="CHEBI:61717"/>
        <label>2</label>
    </ligand>
</feature>
<dbReference type="InterPro" id="IPR008168">
    <property type="entry name" value="Cyt_C_IC"/>
</dbReference>
<comment type="PTM">
    <text evidence="8">Binds 2 heme c groups covalently per subunit.</text>
</comment>
<comment type="subcellular location">
    <subcellularLocation>
        <location evidence="1">Periplasm</location>
    </subcellularLocation>
</comment>
<evidence type="ECO:0000256" key="7">
    <source>
        <dbReference type="ARBA" id="ARBA00023004"/>
    </source>
</evidence>
<feature type="chain" id="PRO_5009915042" evidence="10">
    <location>
        <begin position="21"/>
        <end position="209"/>
    </location>
</feature>
<dbReference type="InterPro" id="IPR050597">
    <property type="entry name" value="Cytochrome_c_Oxidase_Subunit"/>
</dbReference>
<keyword evidence="5" id="KW-0574">Periplasm</keyword>
<evidence type="ECO:0000256" key="10">
    <source>
        <dbReference type="SAM" id="SignalP"/>
    </source>
</evidence>
<evidence type="ECO:0000313" key="13">
    <source>
        <dbReference type="Proteomes" id="UP000184268"/>
    </source>
</evidence>
<feature type="binding site" description="covalent" evidence="8">
    <location>
        <position position="37"/>
    </location>
    <ligand>
        <name>heme c</name>
        <dbReference type="ChEBI" id="CHEBI:61717"/>
        <label>1</label>
    </ligand>
</feature>
<dbReference type="PIRSF" id="PIRSF000005">
    <property type="entry name" value="Cytochrome_c4"/>
    <property type="match status" value="1"/>
</dbReference>
<feature type="domain" description="Cytochrome c" evidence="11">
    <location>
        <begin position="118"/>
        <end position="209"/>
    </location>
</feature>
<dbReference type="Pfam" id="PF00034">
    <property type="entry name" value="Cytochrom_C"/>
    <property type="match status" value="2"/>
</dbReference>
<evidence type="ECO:0000256" key="5">
    <source>
        <dbReference type="ARBA" id="ARBA00022764"/>
    </source>
</evidence>
<dbReference type="OrthoDB" id="9773456at2"/>
<dbReference type="STRING" id="299255.SAMN02745129_3589"/>
<evidence type="ECO:0000313" key="12">
    <source>
        <dbReference type="EMBL" id="SHI01806.1"/>
    </source>
</evidence>
<dbReference type="AlphaFoldDB" id="A0A1M5XPW5"/>
<feature type="binding site" description="axial binding residue" evidence="9">
    <location>
        <position position="143"/>
    </location>
    <ligand>
        <name>heme c</name>
        <dbReference type="ChEBI" id="CHEBI:61717"/>
        <label>2</label>
    </ligand>
    <ligandPart>
        <name>Fe</name>
        <dbReference type="ChEBI" id="CHEBI:18248"/>
    </ligandPart>
</feature>
<keyword evidence="10" id="KW-0732">Signal</keyword>
<evidence type="ECO:0000256" key="1">
    <source>
        <dbReference type="ARBA" id="ARBA00004418"/>
    </source>
</evidence>
<accession>A0A1M5XPW5</accession>
<dbReference type="InterPro" id="IPR036909">
    <property type="entry name" value="Cyt_c-like_dom_sf"/>
</dbReference>
<evidence type="ECO:0000259" key="11">
    <source>
        <dbReference type="PROSITE" id="PS51007"/>
    </source>
</evidence>
<feature type="domain" description="Cytochrome c" evidence="11">
    <location>
        <begin position="22"/>
        <end position="108"/>
    </location>
</feature>
<proteinExistence type="predicted"/>
<evidence type="ECO:0000256" key="9">
    <source>
        <dbReference type="PIRSR" id="PIRSR000005-2"/>
    </source>
</evidence>
<gene>
    <name evidence="12" type="ORF">SAMN02745129_3589</name>
</gene>
<dbReference type="SUPFAM" id="SSF46626">
    <property type="entry name" value="Cytochrome c"/>
    <property type="match status" value="2"/>
</dbReference>
<dbReference type="GO" id="GO:0009055">
    <property type="term" value="F:electron transfer activity"/>
    <property type="evidence" value="ECO:0007669"/>
    <property type="project" value="InterPro"/>
</dbReference>
<sequence>MKKFVVALAVLSSISTTAMAQGDASAGQAKAATCVACHGMDGNSPIDMYPKIAGQHVDYLIKQINEFKLAGQTNGEQGRHDPVMSGMAMMLATEQDVADVSAWYASQSISPGAEVSAEIADQGHALYMGGDPERQITACVACHGVDGQGMSLAGYPAVASQHTGYLKAQLEKFRSGARHNDLNGMMGDIAKKLTDEEIELLAQYINSMK</sequence>
<evidence type="ECO:0000256" key="4">
    <source>
        <dbReference type="ARBA" id="ARBA00022723"/>
    </source>
</evidence>
<dbReference type="PANTHER" id="PTHR33751:SF9">
    <property type="entry name" value="CYTOCHROME C4"/>
    <property type="match status" value="1"/>
</dbReference>
<dbReference type="GO" id="GO:0020037">
    <property type="term" value="F:heme binding"/>
    <property type="evidence" value="ECO:0007669"/>
    <property type="project" value="InterPro"/>
</dbReference>
<feature type="binding site" description="axial binding residue" evidence="9">
    <location>
        <position position="84"/>
    </location>
    <ligand>
        <name>heme c</name>
        <dbReference type="ChEBI" id="CHEBI:61717"/>
        <label>1</label>
    </ligand>
    <ligandPart>
        <name>Fe</name>
        <dbReference type="ChEBI" id="CHEBI:18248"/>
    </ligandPart>
</feature>
<feature type="binding site" description="covalent" evidence="8">
    <location>
        <position position="34"/>
    </location>
    <ligand>
        <name>heme c</name>
        <dbReference type="ChEBI" id="CHEBI:61717"/>
        <label>1</label>
    </ligand>
</feature>
<keyword evidence="2" id="KW-0813">Transport</keyword>
<keyword evidence="7 9" id="KW-0408">Iron</keyword>
<keyword evidence="4 9" id="KW-0479">Metal-binding</keyword>
<name>A0A1M5XPW5_9GAMM</name>
<feature type="binding site" description="axial binding residue" evidence="9">
    <location>
        <position position="38"/>
    </location>
    <ligand>
        <name>heme c</name>
        <dbReference type="ChEBI" id="CHEBI:61717"/>
        <label>1</label>
    </ligand>
    <ligandPart>
        <name>Fe</name>
        <dbReference type="ChEBI" id="CHEBI:18248"/>
    </ligandPart>
</feature>
<keyword evidence="13" id="KW-1185">Reference proteome</keyword>
<dbReference type="PROSITE" id="PS51007">
    <property type="entry name" value="CYTC"/>
    <property type="match status" value="2"/>
</dbReference>
<evidence type="ECO:0000256" key="3">
    <source>
        <dbReference type="ARBA" id="ARBA00022617"/>
    </source>
</evidence>
<dbReference type="PANTHER" id="PTHR33751">
    <property type="entry name" value="CBB3-TYPE CYTOCHROME C OXIDASE SUBUNIT FIXP"/>
    <property type="match status" value="1"/>
</dbReference>
<evidence type="ECO:0000256" key="6">
    <source>
        <dbReference type="ARBA" id="ARBA00022982"/>
    </source>
</evidence>
<dbReference type="RefSeq" id="WP_067659782.1">
    <property type="nucleotide sequence ID" value="NZ_FQXG01000006.1"/>
</dbReference>
<reference evidence="12 13" key="1">
    <citation type="submission" date="2016-11" db="EMBL/GenBank/DDBJ databases">
        <authorList>
            <person name="Jaros S."/>
            <person name="Januszkiewicz K."/>
            <person name="Wedrychowicz H."/>
        </authorList>
    </citation>
    <scope>NUCLEOTIDE SEQUENCE [LARGE SCALE GENOMIC DNA]</scope>
    <source>
        <strain evidence="12 13">DSM 16917</strain>
    </source>
</reference>
<feature type="signal peptide" evidence="10">
    <location>
        <begin position="1"/>
        <end position="20"/>
    </location>
</feature>
<dbReference type="GO" id="GO:0005506">
    <property type="term" value="F:iron ion binding"/>
    <property type="evidence" value="ECO:0007669"/>
    <property type="project" value="InterPro"/>
</dbReference>
<dbReference type="InterPro" id="IPR009056">
    <property type="entry name" value="Cyt_c-like_dom"/>
</dbReference>
<dbReference type="Proteomes" id="UP000184268">
    <property type="component" value="Unassembled WGS sequence"/>
</dbReference>
<keyword evidence="6" id="KW-0249">Electron transport</keyword>
<organism evidence="12 13">
    <name type="scientific">Ferrimonas marina</name>
    <dbReference type="NCBI Taxonomy" id="299255"/>
    <lineage>
        <taxon>Bacteria</taxon>
        <taxon>Pseudomonadati</taxon>
        <taxon>Pseudomonadota</taxon>
        <taxon>Gammaproteobacteria</taxon>
        <taxon>Alteromonadales</taxon>
        <taxon>Ferrimonadaceae</taxon>
        <taxon>Ferrimonas</taxon>
    </lineage>
</organism>
<dbReference type="InterPro" id="IPR024167">
    <property type="entry name" value="Cytochrome_c4-like"/>
</dbReference>
<dbReference type="EMBL" id="FQXG01000006">
    <property type="protein sequence ID" value="SHI01806.1"/>
    <property type="molecule type" value="Genomic_DNA"/>
</dbReference>